<evidence type="ECO:0000313" key="1">
    <source>
        <dbReference type="EMBL" id="OWK28959.1"/>
    </source>
</evidence>
<sequence length="299" mass="32675">MRSLSGIGEAIALESLAQGSLGNTISPGLLVLRRGILIAGLIALEAFVRDRTSEALRTLERWPKSFDQLPEKLRLASRLNALQYLQQYAKMLKRQGDDYEGELQAEIEKMSSGSAATLRFTKFVAGDYTGNVSDQGMKDLLSSLQVHDCWSTFRQFAADAGIGVPSVHELVKSTVRKRHRSAHSPGYSPTATEITELRSDLLCIAMCFDVSVSSSMEQALAVSDQWAGGETAWRDAVHLYAVQPHGTRYRLLQHGRARALRLTNDATAVQALVPRAAPGTVAVLVKQDAAGRPNSWNIL</sequence>
<dbReference type="Proteomes" id="UP000197783">
    <property type="component" value="Unassembled WGS sequence"/>
</dbReference>
<comment type="caution">
    <text evidence="1">The sequence shown here is derived from an EMBL/GenBank/DDBJ whole genome shotgun (WGS) entry which is preliminary data.</text>
</comment>
<dbReference type="AlphaFoldDB" id="A0A245ZGT6"/>
<evidence type="ECO:0008006" key="3">
    <source>
        <dbReference type="Google" id="ProtNLM"/>
    </source>
</evidence>
<organism evidence="1 2">
    <name type="scientific">Sphingomonas mucosissima</name>
    <dbReference type="NCBI Taxonomy" id="370959"/>
    <lineage>
        <taxon>Bacteria</taxon>
        <taxon>Pseudomonadati</taxon>
        <taxon>Pseudomonadota</taxon>
        <taxon>Alphaproteobacteria</taxon>
        <taxon>Sphingomonadales</taxon>
        <taxon>Sphingomonadaceae</taxon>
        <taxon>Sphingomonas</taxon>
    </lineage>
</organism>
<protein>
    <recommendedName>
        <fullName evidence="3">RiboL-PSP-HEPN domain-containing protein</fullName>
    </recommendedName>
</protein>
<accession>A0A245ZGT6</accession>
<keyword evidence="2" id="KW-1185">Reference proteome</keyword>
<name>A0A245ZGT6_9SPHN</name>
<proteinExistence type="predicted"/>
<gene>
    <name evidence="1" type="ORF">SPMU_24850</name>
</gene>
<dbReference type="EMBL" id="NBBJ01000004">
    <property type="protein sequence ID" value="OWK28959.1"/>
    <property type="molecule type" value="Genomic_DNA"/>
</dbReference>
<evidence type="ECO:0000313" key="2">
    <source>
        <dbReference type="Proteomes" id="UP000197783"/>
    </source>
</evidence>
<reference evidence="1 2" key="1">
    <citation type="submission" date="2017-03" db="EMBL/GenBank/DDBJ databases">
        <title>Genome sequence of Sphingomonas mucosissima DSM 17494.</title>
        <authorList>
            <person name="Poehlein A."/>
            <person name="Wuebbeler J.H."/>
            <person name="Steinbuechel A."/>
            <person name="Daniel R."/>
        </authorList>
    </citation>
    <scope>NUCLEOTIDE SEQUENCE [LARGE SCALE GENOMIC DNA]</scope>
    <source>
        <strain evidence="1 2">DSM 17494</strain>
    </source>
</reference>